<sequence length="109" mass="12031">MLYRFRSKATGDVVMLGKHARRVLAILGKDPDGPGIVLPEQIPASIAALRAAVAQEEAWRAASAAQKDEPPQTHDEERDDVTLRMRVAPLLDMLQRCERAGCEIVWGVE</sequence>
<accession>A0A554WBW5</accession>
<comment type="caution">
    <text evidence="2">The sequence shown here is derived from an EMBL/GenBank/DDBJ whole genome shotgun (WGS) entry which is preliminary data.</text>
</comment>
<dbReference type="Proteomes" id="UP000315736">
    <property type="component" value="Unassembled WGS sequence"/>
</dbReference>
<dbReference type="InterPro" id="IPR014991">
    <property type="entry name" value="DUF1840"/>
</dbReference>
<name>A0A554WBW5_9BURK</name>
<evidence type="ECO:0000256" key="1">
    <source>
        <dbReference type="SAM" id="MobiDB-lite"/>
    </source>
</evidence>
<protein>
    <recommendedName>
        <fullName evidence="4">DUF1840 domain-containing protein</fullName>
    </recommendedName>
</protein>
<dbReference type="EMBL" id="VJNB01000002">
    <property type="protein sequence ID" value="TSE21061.1"/>
    <property type="molecule type" value="Genomic_DNA"/>
</dbReference>
<keyword evidence="3" id="KW-1185">Reference proteome</keyword>
<dbReference type="Pfam" id="PF08895">
    <property type="entry name" value="DUF1840"/>
    <property type="match status" value="1"/>
</dbReference>
<feature type="region of interest" description="Disordered" evidence="1">
    <location>
        <begin position="60"/>
        <end position="79"/>
    </location>
</feature>
<evidence type="ECO:0008006" key="4">
    <source>
        <dbReference type="Google" id="ProtNLM"/>
    </source>
</evidence>
<dbReference type="RefSeq" id="WP_143889746.1">
    <property type="nucleotide sequence ID" value="NZ_VJNB01000002.1"/>
</dbReference>
<proteinExistence type="predicted"/>
<feature type="compositionally biased region" description="Basic and acidic residues" evidence="1">
    <location>
        <begin position="66"/>
        <end position="79"/>
    </location>
</feature>
<evidence type="ECO:0000313" key="3">
    <source>
        <dbReference type="Proteomes" id="UP000315736"/>
    </source>
</evidence>
<dbReference type="OrthoDB" id="5296629at2"/>
<organism evidence="2 3">
    <name type="scientific">Tepidimonas alkaliphilus</name>
    <dbReference type="NCBI Taxonomy" id="2588942"/>
    <lineage>
        <taxon>Bacteria</taxon>
        <taxon>Pseudomonadati</taxon>
        <taxon>Pseudomonadota</taxon>
        <taxon>Betaproteobacteria</taxon>
        <taxon>Burkholderiales</taxon>
        <taxon>Tepidimonas</taxon>
    </lineage>
</organism>
<evidence type="ECO:0000313" key="2">
    <source>
        <dbReference type="EMBL" id="TSE21061.1"/>
    </source>
</evidence>
<reference evidence="2 3" key="1">
    <citation type="submission" date="2019-07" db="EMBL/GenBank/DDBJ databases">
        <title>Tepidimonas alkaliphilus YIM 72238 draft genome.</title>
        <authorList>
            <person name="Da Costa M.S."/>
            <person name="Froufe H.J.C."/>
            <person name="Egas C."/>
            <person name="Albuquerque L."/>
        </authorList>
    </citation>
    <scope>NUCLEOTIDE SEQUENCE [LARGE SCALE GENOMIC DNA]</scope>
    <source>
        <strain evidence="2 3">YIM 72238</strain>
    </source>
</reference>
<gene>
    <name evidence="2" type="ORF">Talka_00725</name>
</gene>
<dbReference type="AlphaFoldDB" id="A0A554WBW5"/>